<evidence type="ECO:0000313" key="2">
    <source>
        <dbReference type="EMBL" id="KAG9394038.1"/>
    </source>
</evidence>
<comment type="caution">
    <text evidence="2">The sequence shown here is derived from an EMBL/GenBank/DDBJ whole genome shotgun (WGS) entry which is preliminary data.</text>
</comment>
<organism evidence="2 3">
    <name type="scientific">Carpediemonas membranifera</name>
    <dbReference type="NCBI Taxonomy" id="201153"/>
    <lineage>
        <taxon>Eukaryota</taxon>
        <taxon>Metamonada</taxon>
        <taxon>Carpediemonas-like organisms</taxon>
        <taxon>Carpediemonas</taxon>
    </lineage>
</organism>
<proteinExistence type="predicted"/>
<dbReference type="AlphaFoldDB" id="A0A8J6B212"/>
<evidence type="ECO:0000313" key="3">
    <source>
        <dbReference type="Proteomes" id="UP000717585"/>
    </source>
</evidence>
<accession>A0A8J6B212</accession>
<feature type="chain" id="PRO_5035296282" evidence="1">
    <location>
        <begin position="16"/>
        <end position="362"/>
    </location>
</feature>
<sequence>MKLSVSLALIALVAAFSLTEIGTTGMSDRFGFFGPIVAADAKTAVIPIGRWEDKGNNKTVINVYGVGADSKWSLINSFVNDEHDIAIPAFLSEDFLIAASVALGTQDPDAHVDIYSRHGNDFAPFQDIDLKAGICAFVANADRFIGIHLDNTIYEYVLSNGKFVPGVSSKVSFSYPARSVQILADDMLLVQSNATDAYTVVKKNGSWVTSEVHSVPPDFNLEDGVTNKCGFGLGAFTNTNDGAPTMVIFRRSADVLTHFKYVIKAQDVPGISVDDISDIDYRVMDANTILVQITISTFDPSKAVSTGRLTLTRDEATWSAEKFESSEVPVKNSFLTNGGVTENGNIVAFAFSQTEAYAFLGK</sequence>
<feature type="signal peptide" evidence="1">
    <location>
        <begin position="1"/>
        <end position="15"/>
    </location>
</feature>
<dbReference type="EMBL" id="JAHDYR010000017">
    <property type="protein sequence ID" value="KAG9394038.1"/>
    <property type="molecule type" value="Genomic_DNA"/>
</dbReference>
<protein>
    <submittedName>
        <fullName evidence="2">Uncharacterized protein</fullName>
    </submittedName>
</protein>
<keyword evidence="3" id="KW-1185">Reference proteome</keyword>
<keyword evidence="1" id="KW-0732">Signal</keyword>
<dbReference type="Proteomes" id="UP000717585">
    <property type="component" value="Unassembled WGS sequence"/>
</dbReference>
<evidence type="ECO:0000256" key="1">
    <source>
        <dbReference type="SAM" id="SignalP"/>
    </source>
</evidence>
<gene>
    <name evidence="2" type="ORF">J8273_4401</name>
</gene>
<name>A0A8J6B212_9EUKA</name>
<reference evidence="2" key="1">
    <citation type="submission" date="2021-05" db="EMBL/GenBank/DDBJ databases">
        <title>A free-living protist that lacks canonical eukaryotic 1 DNA replication and segregation systems.</title>
        <authorList>
            <person name="Salas-Leiva D.E."/>
            <person name="Tromer E.C."/>
            <person name="Curtis B.A."/>
            <person name="Jerlstrom-Hultqvist J."/>
            <person name="Kolisko M."/>
            <person name="Yi Z."/>
            <person name="Salas-Leiva J.S."/>
            <person name="Gallot-Lavallee L."/>
            <person name="Kops G.J.P.L."/>
            <person name="Archibald J.M."/>
            <person name="Simpson A.G.B."/>
            <person name="Roger A.J."/>
        </authorList>
    </citation>
    <scope>NUCLEOTIDE SEQUENCE</scope>
    <source>
        <strain evidence="2">BICM</strain>
    </source>
</reference>